<dbReference type="AlphaFoldDB" id="A0A545T859"/>
<feature type="region of interest" description="Disordered" evidence="1">
    <location>
        <begin position="230"/>
        <end position="283"/>
    </location>
</feature>
<evidence type="ECO:0000313" key="3">
    <source>
        <dbReference type="EMBL" id="TQV73400.1"/>
    </source>
</evidence>
<keyword evidence="3" id="KW-0966">Cell projection</keyword>
<keyword evidence="4" id="KW-1185">Reference proteome</keyword>
<keyword evidence="3" id="KW-0282">Flagellum</keyword>
<keyword evidence="3" id="KW-0969">Cilium</keyword>
<evidence type="ECO:0000259" key="2">
    <source>
        <dbReference type="Pfam" id="PF02120"/>
    </source>
</evidence>
<dbReference type="RefSeq" id="WP_142905528.1">
    <property type="nucleotide sequence ID" value="NZ_ML660097.1"/>
</dbReference>
<protein>
    <submittedName>
        <fullName evidence="3">Flagellar hook-length control protein FliK</fullName>
    </submittedName>
</protein>
<feature type="domain" description="Flagellar hook-length control protein-like C-terminal" evidence="2">
    <location>
        <begin position="357"/>
        <end position="427"/>
    </location>
</feature>
<dbReference type="InterPro" id="IPR038610">
    <property type="entry name" value="FliK-like_C_sf"/>
</dbReference>
<dbReference type="EMBL" id="VHSG01000018">
    <property type="protein sequence ID" value="TQV73400.1"/>
    <property type="molecule type" value="Genomic_DNA"/>
</dbReference>
<dbReference type="Gene3D" id="3.30.750.140">
    <property type="match status" value="1"/>
</dbReference>
<feature type="region of interest" description="Disordered" evidence="1">
    <location>
        <begin position="331"/>
        <end position="350"/>
    </location>
</feature>
<dbReference type="Pfam" id="PF02120">
    <property type="entry name" value="Flg_hook"/>
    <property type="match status" value="1"/>
</dbReference>
<evidence type="ECO:0000256" key="1">
    <source>
        <dbReference type="SAM" id="MobiDB-lite"/>
    </source>
</evidence>
<proteinExistence type="predicted"/>
<name>A0A545T859_9GAMM</name>
<sequence>MTITNVLDSLQQSLTGADRSLAFRSDAEFTSTLTLGQILKGKVMRHYEGSRYGVNFGAQERVVDSSLPLKTGEVLYGRVVALDEKVHLQRLFPSGAAPAATAPESALPAVARGGAEQGGNAALFAQHQLPLPPAAARQLQQLQRQLGDPRPVATSALLTQKLGLPLDPLLVRAVHRALAGLDAGATRLTAFQGPALVPAAASGGAPAAEPQMVAALTPILAQLINFNDRRQGTGTAPLPTAGNRETPRADAEVPQRVSEQPPRGTESLQSDAGMRRQDAAAAQQRREWQLGHWVLNSQTDSSVAHRLLHLPVWFGGELVEVSLALFSQKTKTKTKSAGGGATGDSPRSDPDAALQYRKVVLSLNTRQLGQVDILARVADRHLRLEITAAEIESAEFLGARLATLEAALQQWGWRVDEVRYQVGQADNDVVRSVVEHYVTQDSLSQLM</sequence>
<dbReference type="OrthoDB" id="9847788at2"/>
<comment type="caution">
    <text evidence="3">The sequence shown here is derived from an EMBL/GenBank/DDBJ whole genome shotgun (WGS) entry which is preliminary data.</text>
</comment>
<gene>
    <name evidence="3" type="ORF">FKG94_16995</name>
</gene>
<reference evidence="3 4" key="1">
    <citation type="submission" date="2019-06" db="EMBL/GenBank/DDBJ databases">
        <title>Whole genome sequence for Cellvibrionaceae sp. R142.</title>
        <authorList>
            <person name="Wang G."/>
        </authorList>
    </citation>
    <scope>NUCLEOTIDE SEQUENCE [LARGE SCALE GENOMIC DNA]</scope>
    <source>
        <strain evidence="3 4">R142</strain>
    </source>
</reference>
<feature type="compositionally biased region" description="Basic and acidic residues" evidence="1">
    <location>
        <begin position="273"/>
        <end position="283"/>
    </location>
</feature>
<dbReference type="Proteomes" id="UP000319732">
    <property type="component" value="Unassembled WGS sequence"/>
</dbReference>
<dbReference type="InterPro" id="IPR021136">
    <property type="entry name" value="Flagellar_hook_control-like_C"/>
</dbReference>
<evidence type="ECO:0000313" key="4">
    <source>
        <dbReference type="Proteomes" id="UP000319732"/>
    </source>
</evidence>
<organism evidence="3 4">
    <name type="scientific">Exilibacterium tricleocarpae</name>
    <dbReference type="NCBI Taxonomy" id="2591008"/>
    <lineage>
        <taxon>Bacteria</taxon>
        <taxon>Pseudomonadati</taxon>
        <taxon>Pseudomonadota</taxon>
        <taxon>Gammaproteobacteria</taxon>
        <taxon>Cellvibrionales</taxon>
        <taxon>Cellvibrionaceae</taxon>
        <taxon>Exilibacterium</taxon>
    </lineage>
</organism>
<accession>A0A545T859</accession>